<proteinExistence type="predicted"/>
<dbReference type="AlphaFoldDB" id="A0AAV7NTL0"/>
<dbReference type="Proteomes" id="UP001066276">
    <property type="component" value="Chromosome 8"/>
</dbReference>
<name>A0AAV7NTL0_PLEWA</name>
<evidence type="ECO:0000313" key="2">
    <source>
        <dbReference type="EMBL" id="KAJ1117708.1"/>
    </source>
</evidence>
<sequence length="104" mass="11105">MSPSLPLLARSAGTAPRLPQSAERELRFPDTGSRTKMYNDAGESSPLPKSLLTVRPPGAPKFRIQQAKTTAALPSTDRGRSVHVQNHAMLGVSRPSDGSSRAAR</sequence>
<keyword evidence="3" id="KW-1185">Reference proteome</keyword>
<gene>
    <name evidence="2" type="ORF">NDU88_005905</name>
</gene>
<evidence type="ECO:0000313" key="3">
    <source>
        <dbReference type="Proteomes" id="UP001066276"/>
    </source>
</evidence>
<dbReference type="EMBL" id="JANPWB010000012">
    <property type="protein sequence ID" value="KAJ1117708.1"/>
    <property type="molecule type" value="Genomic_DNA"/>
</dbReference>
<evidence type="ECO:0000256" key="1">
    <source>
        <dbReference type="SAM" id="MobiDB-lite"/>
    </source>
</evidence>
<reference evidence="2" key="1">
    <citation type="journal article" date="2022" name="bioRxiv">
        <title>Sequencing and chromosome-scale assembly of the giantPleurodeles waltlgenome.</title>
        <authorList>
            <person name="Brown T."/>
            <person name="Elewa A."/>
            <person name="Iarovenko S."/>
            <person name="Subramanian E."/>
            <person name="Araus A.J."/>
            <person name="Petzold A."/>
            <person name="Susuki M."/>
            <person name="Suzuki K.-i.T."/>
            <person name="Hayashi T."/>
            <person name="Toyoda A."/>
            <person name="Oliveira C."/>
            <person name="Osipova E."/>
            <person name="Leigh N.D."/>
            <person name="Simon A."/>
            <person name="Yun M.H."/>
        </authorList>
    </citation>
    <scope>NUCLEOTIDE SEQUENCE</scope>
    <source>
        <strain evidence="2">20211129_DDA</strain>
        <tissue evidence="2">Liver</tissue>
    </source>
</reference>
<accession>A0AAV7NTL0</accession>
<organism evidence="2 3">
    <name type="scientific">Pleurodeles waltl</name>
    <name type="common">Iberian ribbed newt</name>
    <dbReference type="NCBI Taxonomy" id="8319"/>
    <lineage>
        <taxon>Eukaryota</taxon>
        <taxon>Metazoa</taxon>
        <taxon>Chordata</taxon>
        <taxon>Craniata</taxon>
        <taxon>Vertebrata</taxon>
        <taxon>Euteleostomi</taxon>
        <taxon>Amphibia</taxon>
        <taxon>Batrachia</taxon>
        <taxon>Caudata</taxon>
        <taxon>Salamandroidea</taxon>
        <taxon>Salamandridae</taxon>
        <taxon>Pleurodelinae</taxon>
        <taxon>Pleurodeles</taxon>
    </lineage>
</organism>
<comment type="caution">
    <text evidence="2">The sequence shown here is derived from an EMBL/GenBank/DDBJ whole genome shotgun (WGS) entry which is preliminary data.</text>
</comment>
<feature type="region of interest" description="Disordered" evidence="1">
    <location>
        <begin position="1"/>
        <end position="104"/>
    </location>
</feature>
<protein>
    <submittedName>
        <fullName evidence="2">Uncharacterized protein</fullName>
    </submittedName>
</protein>